<dbReference type="RefSeq" id="XP_009056402.1">
    <property type="nucleotide sequence ID" value="XM_009058154.1"/>
</dbReference>
<dbReference type="GO" id="GO:0000062">
    <property type="term" value="F:fatty-acyl-CoA binding"/>
    <property type="evidence" value="ECO:0007669"/>
    <property type="project" value="InterPro"/>
</dbReference>
<dbReference type="PROSITE" id="PS51228">
    <property type="entry name" value="ACB_2"/>
    <property type="match status" value="1"/>
</dbReference>
<dbReference type="PANTHER" id="PTHR23310">
    <property type="entry name" value="ACYL-COA-BINDING PROTEIN, ACBP"/>
    <property type="match status" value="1"/>
</dbReference>
<dbReference type="Gene3D" id="1.20.80.10">
    <property type="match status" value="1"/>
</dbReference>
<dbReference type="Proteomes" id="UP000030746">
    <property type="component" value="Unassembled WGS sequence"/>
</dbReference>
<dbReference type="PANTHER" id="PTHR23310:SF62">
    <property type="entry name" value="ACYL-COA BINDING PROTEIN 1, ISOFORM A"/>
    <property type="match status" value="1"/>
</dbReference>
<feature type="non-terminal residue" evidence="4">
    <location>
        <position position="151"/>
    </location>
</feature>
<dbReference type="AlphaFoldDB" id="V4ACR9"/>
<dbReference type="EMBL" id="KB202014">
    <property type="protein sequence ID" value="ESO92875.1"/>
    <property type="molecule type" value="Genomic_DNA"/>
</dbReference>
<evidence type="ECO:0000313" key="5">
    <source>
        <dbReference type="Proteomes" id="UP000030746"/>
    </source>
</evidence>
<dbReference type="CTD" id="20252638"/>
<accession>V4ACR9</accession>
<sequence>LTESFELATEFVRVVAAKLKSEDLLYLYARFKQANEGRCKTPKPSFFDFQGKQKWEAWKKLEDMPTLTAKKDYIEYLSKIIPGWQHQEARDVNGGGDTAGLGIAVSRMVCEDDDIDDCDKTVFDWCKDGNVDKVKTCLNENTLNVDKLDEE</sequence>
<dbReference type="Pfam" id="PF00887">
    <property type="entry name" value="ACBP"/>
    <property type="match status" value="1"/>
</dbReference>
<proteinExistence type="inferred from homology"/>
<dbReference type="KEGG" id="lgi:LOTGIDRAFT_84981"/>
<comment type="similarity">
    <text evidence="1">Belongs to the ACBP family.</text>
</comment>
<dbReference type="PRINTS" id="PR00689">
    <property type="entry name" value="ACOABINDINGP"/>
</dbReference>
<dbReference type="OrthoDB" id="4567at2759"/>
<dbReference type="GO" id="GO:0006631">
    <property type="term" value="P:fatty acid metabolic process"/>
    <property type="evidence" value="ECO:0007669"/>
    <property type="project" value="TreeGrafter"/>
</dbReference>
<feature type="non-terminal residue" evidence="4">
    <location>
        <position position="1"/>
    </location>
</feature>
<dbReference type="STRING" id="225164.V4ACR9"/>
<evidence type="ECO:0000256" key="2">
    <source>
        <dbReference type="ARBA" id="ARBA00023121"/>
    </source>
</evidence>
<dbReference type="SUPFAM" id="SSF47027">
    <property type="entry name" value="Acyl-CoA binding protein"/>
    <property type="match status" value="1"/>
</dbReference>
<dbReference type="InterPro" id="IPR014352">
    <property type="entry name" value="FERM/acyl-CoA-bd_prot_sf"/>
</dbReference>
<dbReference type="InterPro" id="IPR035984">
    <property type="entry name" value="Acyl-CoA-binding_sf"/>
</dbReference>
<evidence type="ECO:0000259" key="3">
    <source>
        <dbReference type="PROSITE" id="PS51228"/>
    </source>
</evidence>
<dbReference type="HOGENOM" id="CLU_050309_1_0_1"/>
<organism evidence="4 5">
    <name type="scientific">Lottia gigantea</name>
    <name type="common">Giant owl limpet</name>
    <dbReference type="NCBI Taxonomy" id="225164"/>
    <lineage>
        <taxon>Eukaryota</taxon>
        <taxon>Metazoa</taxon>
        <taxon>Spiralia</taxon>
        <taxon>Lophotrochozoa</taxon>
        <taxon>Mollusca</taxon>
        <taxon>Gastropoda</taxon>
        <taxon>Patellogastropoda</taxon>
        <taxon>Lottioidea</taxon>
        <taxon>Lottiidae</taxon>
        <taxon>Lottia</taxon>
    </lineage>
</organism>
<reference evidence="4 5" key="1">
    <citation type="journal article" date="2013" name="Nature">
        <title>Insights into bilaterian evolution from three spiralian genomes.</title>
        <authorList>
            <person name="Simakov O."/>
            <person name="Marletaz F."/>
            <person name="Cho S.J."/>
            <person name="Edsinger-Gonzales E."/>
            <person name="Havlak P."/>
            <person name="Hellsten U."/>
            <person name="Kuo D.H."/>
            <person name="Larsson T."/>
            <person name="Lv J."/>
            <person name="Arendt D."/>
            <person name="Savage R."/>
            <person name="Osoegawa K."/>
            <person name="de Jong P."/>
            <person name="Grimwood J."/>
            <person name="Chapman J.A."/>
            <person name="Shapiro H."/>
            <person name="Aerts A."/>
            <person name="Otillar R.P."/>
            <person name="Terry A.Y."/>
            <person name="Boore J.L."/>
            <person name="Grigoriev I.V."/>
            <person name="Lindberg D.R."/>
            <person name="Seaver E.C."/>
            <person name="Weisblat D.A."/>
            <person name="Putnam N.H."/>
            <person name="Rokhsar D.S."/>
        </authorList>
    </citation>
    <scope>NUCLEOTIDE SEQUENCE [LARGE SCALE GENOMIC DNA]</scope>
</reference>
<evidence type="ECO:0000313" key="4">
    <source>
        <dbReference type="EMBL" id="ESO92875.1"/>
    </source>
</evidence>
<feature type="domain" description="ACB" evidence="3">
    <location>
        <begin position="1"/>
        <end position="86"/>
    </location>
</feature>
<keyword evidence="2" id="KW-0446">Lipid-binding</keyword>
<dbReference type="InterPro" id="IPR000582">
    <property type="entry name" value="Acyl-CoA-binding_protein"/>
</dbReference>
<evidence type="ECO:0000256" key="1">
    <source>
        <dbReference type="ARBA" id="ARBA00005567"/>
    </source>
</evidence>
<name>V4ACR9_LOTGI</name>
<dbReference type="GeneID" id="20252638"/>
<gene>
    <name evidence="4" type="ORF">LOTGIDRAFT_84981</name>
</gene>
<protein>
    <recommendedName>
        <fullName evidence="3">ACB domain-containing protein</fullName>
    </recommendedName>
</protein>
<dbReference type="OMA" id="SKYSMAF"/>
<keyword evidence="5" id="KW-1185">Reference proteome</keyword>